<organism evidence="5 6">
    <name type="scientific">Gordonia bronchialis (strain ATCC 25592 / DSM 43247 / BCRC 13721 / JCM 3198 / KCTC 3076 / NBRC 16047 / NCTC 10667)</name>
    <name type="common">Rhodococcus bronchialis</name>
    <dbReference type="NCBI Taxonomy" id="526226"/>
    <lineage>
        <taxon>Bacteria</taxon>
        <taxon>Bacillati</taxon>
        <taxon>Actinomycetota</taxon>
        <taxon>Actinomycetes</taxon>
        <taxon>Mycobacteriales</taxon>
        <taxon>Gordoniaceae</taxon>
        <taxon>Gordonia</taxon>
    </lineage>
</organism>
<dbReference type="InterPro" id="IPR011711">
    <property type="entry name" value="GntR_C"/>
</dbReference>
<dbReference type="SMART" id="SM00895">
    <property type="entry name" value="FCD"/>
    <property type="match status" value="1"/>
</dbReference>
<dbReference type="PANTHER" id="PTHR43537">
    <property type="entry name" value="TRANSCRIPTIONAL REGULATOR, GNTR FAMILY"/>
    <property type="match status" value="1"/>
</dbReference>
<keyword evidence="2" id="KW-0238">DNA-binding</keyword>
<evidence type="ECO:0000259" key="4">
    <source>
        <dbReference type="PROSITE" id="PS50949"/>
    </source>
</evidence>
<dbReference type="SUPFAM" id="SSF46785">
    <property type="entry name" value="Winged helix' DNA-binding domain"/>
    <property type="match status" value="1"/>
</dbReference>
<dbReference type="GO" id="GO:0003677">
    <property type="term" value="F:DNA binding"/>
    <property type="evidence" value="ECO:0007669"/>
    <property type="project" value="UniProtKB-KW"/>
</dbReference>
<dbReference type="InterPro" id="IPR036388">
    <property type="entry name" value="WH-like_DNA-bd_sf"/>
</dbReference>
<protein>
    <submittedName>
        <fullName evidence="5">Regulatory protein GntR HTH</fullName>
    </submittedName>
</protein>
<dbReference type="InterPro" id="IPR036390">
    <property type="entry name" value="WH_DNA-bd_sf"/>
</dbReference>
<dbReference type="Pfam" id="PF00392">
    <property type="entry name" value="GntR"/>
    <property type="match status" value="1"/>
</dbReference>
<feature type="domain" description="HTH gntR-type" evidence="4">
    <location>
        <begin position="11"/>
        <end position="78"/>
    </location>
</feature>
<dbReference type="SMART" id="SM00345">
    <property type="entry name" value="HTH_GNTR"/>
    <property type="match status" value="1"/>
</dbReference>
<dbReference type="AlphaFoldDB" id="D0L583"/>
<dbReference type="HOGENOM" id="CLU_017584_5_4_11"/>
<dbReference type="GO" id="GO:0003700">
    <property type="term" value="F:DNA-binding transcription factor activity"/>
    <property type="evidence" value="ECO:0007669"/>
    <property type="project" value="InterPro"/>
</dbReference>
<keyword evidence="6" id="KW-1185">Reference proteome</keyword>
<accession>D0L583</accession>
<dbReference type="Gene3D" id="1.10.10.10">
    <property type="entry name" value="Winged helix-like DNA-binding domain superfamily/Winged helix DNA-binding domain"/>
    <property type="match status" value="1"/>
</dbReference>
<name>D0L583_GORB4</name>
<evidence type="ECO:0000313" key="6">
    <source>
        <dbReference type="Proteomes" id="UP000001219"/>
    </source>
</evidence>
<dbReference type="PANTHER" id="PTHR43537:SF24">
    <property type="entry name" value="GLUCONATE OPERON TRANSCRIPTIONAL REPRESSOR"/>
    <property type="match status" value="1"/>
</dbReference>
<dbReference type="InterPro" id="IPR000524">
    <property type="entry name" value="Tscrpt_reg_HTH_GntR"/>
</dbReference>
<dbReference type="CDD" id="cd07377">
    <property type="entry name" value="WHTH_GntR"/>
    <property type="match status" value="1"/>
</dbReference>
<dbReference type="Proteomes" id="UP000001219">
    <property type="component" value="Chromosome"/>
</dbReference>
<dbReference type="InterPro" id="IPR008920">
    <property type="entry name" value="TF_FadR/GntR_C"/>
</dbReference>
<reference evidence="5 6" key="2">
    <citation type="journal article" date="2010" name="Stand. Genomic Sci.">
        <title>Complete genome sequence of Gordonia bronchialis type strain (3410).</title>
        <authorList>
            <person name="Ivanova N."/>
            <person name="Sikorski J."/>
            <person name="Jando M."/>
            <person name="Lapidus A."/>
            <person name="Nolan M."/>
            <person name="Lucas S."/>
            <person name="Del Rio T.G."/>
            <person name="Tice H."/>
            <person name="Copeland A."/>
            <person name="Cheng J.F."/>
            <person name="Chen F."/>
            <person name="Bruce D."/>
            <person name="Goodwin L."/>
            <person name="Pitluck S."/>
            <person name="Mavromatis K."/>
            <person name="Ovchinnikova G."/>
            <person name="Pati A."/>
            <person name="Chen A."/>
            <person name="Palaniappan K."/>
            <person name="Land M."/>
            <person name="Hauser L."/>
            <person name="Chang Y.J."/>
            <person name="Jeffries C.D."/>
            <person name="Chain P."/>
            <person name="Saunders E."/>
            <person name="Han C."/>
            <person name="Detter J.C."/>
            <person name="Brettin T."/>
            <person name="Rohde M."/>
            <person name="Goker M."/>
            <person name="Bristow J."/>
            <person name="Eisen J.A."/>
            <person name="Markowitz V."/>
            <person name="Hugenholtz P."/>
            <person name="Klenk H.P."/>
            <person name="Kyrpides N.C."/>
        </authorList>
    </citation>
    <scope>NUCLEOTIDE SEQUENCE [LARGE SCALE GENOMIC DNA]</scope>
    <source>
        <strain evidence="6">ATCC 25592 / DSM 43247 / BCRC 13721 / JCM 3198 / KCTC 3076 / NBRC 16047 / NCTC 10667</strain>
    </source>
</reference>
<dbReference type="EMBL" id="CP001802">
    <property type="protein sequence ID" value="ACY23341.1"/>
    <property type="molecule type" value="Genomic_DNA"/>
</dbReference>
<dbReference type="Pfam" id="PF07729">
    <property type="entry name" value="FCD"/>
    <property type="match status" value="1"/>
</dbReference>
<gene>
    <name evidence="5" type="ordered locus">Gbro_4183</name>
</gene>
<dbReference type="PROSITE" id="PS50949">
    <property type="entry name" value="HTH_GNTR"/>
    <property type="match status" value="1"/>
</dbReference>
<reference evidence="6" key="1">
    <citation type="submission" date="2009-10" db="EMBL/GenBank/DDBJ databases">
        <title>The complete chromosome of Gordonia bronchialis DSM 43247.</title>
        <authorList>
            <consortium name="US DOE Joint Genome Institute (JGI-PGF)"/>
            <person name="Lucas S."/>
            <person name="Copeland A."/>
            <person name="Lapidus A."/>
            <person name="Glavina del Rio T."/>
            <person name="Dalin E."/>
            <person name="Tice H."/>
            <person name="Bruce D."/>
            <person name="Goodwin L."/>
            <person name="Pitluck S."/>
            <person name="Kyrpides N."/>
            <person name="Mavromatis K."/>
            <person name="Ivanova N."/>
            <person name="Ovchinnikova G."/>
            <person name="Saunders E."/>
            <person name="Brettin T."/>
            <person name="Detter J.C."/>
            <person name="Han C."/>
            <person name="Larimer F."/>
            <person name="Land M."/>
            <person name="Hauser L."/>
            <person name="Markowitz V."/>
            <person name="Cheng J.-F."/>
            <person name="Hugenholtz P."/>
            <person name="Woyke T."/>
            <person name="Wu D."/>
            <person name="Jando M."/>
            <person name="Schneider S."/>
            <person name="Goeker M."/>
            <person name="Klenk H.-P."/>
            <person name="Eisen J.A."/>
        </authorList>
    </citation>
    <scope>NUCLEOTIDE SEQUENCE [LARGE SCALE GENOMIC DNA]</scope>
    <source>
        <strain evidence="6">ATCC 25592 / DSM 43247 / BCRC 13721 / JCM 3198 / KCTC 3076 / NBRC 16047 / NCTC 10667</strain>
    </source>
</reference>
<evidence type="ECO:0000256" key="1">
    <source>
        <dbReference type="ARBA" id="ARBA00023015"/>
    </source>
</evidence>
<keyword evidence="3" id="KW-0804">Transcription</keyword>
<dbReference type="RefSeq" id="WP_012835842.1">
    <property type="nucleotide sequence ID" value="NC_013441.1"/>
</dbReference>
<dbReference type="eggNOG" id="COG1802">
    <property type="taxonomic scope" value="Bacteria"/>
</dbReference>
<keyword evidence="1" id="KW-0805">Transcription regulation</keyword>
<evidence type="ECO:0000256" key="2">
    <source>
        <dbReference type="ARBA" id="ARBA00023125"/>
    </source>
</evidence>
<evidence type="ECO:0000256" key="3">
    <source>
        <dbReference type="ARBA" id="ARBA00023163"/>
    </source>
</evidence>
<dbReference type="SUPFAM" id="SSF48008">
    <property type="entry name" value="GntR ligand-binding domain-like"/>
    <property type="match status" value="1"/>
</dbReference>
<proteinExistence type="predicted"/>
<sequence length="222" mass="24454">MSTSDDVPQPSVLKQRAAQEIRRRIFAGEMRPGSKVDQDAIAADLGISKLPVREALIALDGEGIIQVAPRRGAFVAELSREDVRDHYWMFGLISGIAAERAVAHLTENDIAALDDLATAMESEASGTSRDGLNNEFHRIINRAAGSRRLLAELKLLSNAIPDGFYDEHPEWIADAMRDHREIVDVLRSRSAGMVRTLIEGHFLRAGNQAVTVLAERGFWSAE</sequence>
<dbReference type="KEGG" id="gbr:Gbro_4183"/>
<evidence type="ECO:0000313" key="5">
    <source>
        <dbReference type="EMBL" id="ACY23341.1"/>
    </source>
</evidence>
<dbReference type="Gene3D" id="1.20.120.530">
    <property type="entry name" value="GntR ligand-binding domain-like"/>
    <property type="match status" value="1"/>
</dbReference>
<dbReference type="STRING" id="526226.Gbro_4183"/>